<name>A0A2H4J2Q5_9CAUD</name>
<organism evidence="1">
    <name type="scientific">uncultured Caudovirales phage</name>
    <dbReference type="NCBI Taxonomy" id="2100421"/>
    <lineage>
        <taxon>Viruses</taxon>
        <taxon>Duplodnaviria</taxon>
        <taxon>Heunggongvirae</taxon>
        <taxon>Uroviricota</taxon>
        <taxon>Caudoviricetes</taxon>
        <taxon>Peduoviridae</taxon>
        <taxon>Maltschvirus</taxon>
        <taxon>Maltschvirus maltsch</taxon>
    </lineage>
</organism>
<protein>
    <recommendedName>
        <fullName evidence="2">Phage protein</fullName>
    </recommendedName>
</protein>
<proteinExistence type="predicted"/>
<dbReference type="Pfam" id="PF06194">
    <property type="entry name" value="Phage_Orf51"/>
    <property type="match status" value="1"/>
</dbReference>
<sequence>MKAMKNKRAFLSQYFGTKCYLYQDDVKVAHMHIVNGVYYLHGHHKTKWSGIKLTFNSEQEFNEYIKAHGLSLEEEKRLTLF</sequence>
<dbReference type="InterPro" id="IPR009338">
    <property type="entry name" value="Orf51"/>
</dbReference>
<reference evidence="1" key="1">
    <citation type="submission" date="2017-06" db="EMBL/GenBank/DDBJ databases">
        <title>Novel phages from South African skin metaviromes.</title>
        <authorList>
            <person name="van Zyl L.J."/>
            <person name="Abrahams Y."/>
            <person name="Stander E.A."/>
            <person name="Kirby B.M."/>
            <person name="Clavaud C."/>
            <person name="Farcet C."/>
            <person name="Breton L."/>
            <person name="Trindade M.I."/>
        </authorList>
    </citation>
    <scope>NUCLEOTIDE SEQUENCE</scope>
</reference>
<evidence type="ECO:0008006" key="2">
    <source>
        <dbReference type="Google" id="ProtNLM"/>
    </source>
</evidence>
<accession>A0A2H4J2Q5</accession>
<dbReference type="EMBL" id="MF417889">
    <property type="protein sequence ID" value="ASN69382.1"/>
    <property type="molecule type" value="Genomic_DNA"/>
</dbReference>
<gene>
    <name evidence="1" type="ORF">10S14_60</name>
</gene>
<evidence type="ECO:0000313" key="1">
    <source>
        <dbReference type="EMBL" id="ASN69382.1"/>
    </source>
</evidence>